<dbReference type="RefSeq" id="WP_006801699.1">
    <property type="nucleotide sequence ID" value="NZ_CABKOI010000021.1"/>
</dbReference>
<dbReference type="Pfam" id="PF00496">
    <property type="entry name" value="SBP_bac_5"/>
    <property type="match status" value="1"/>
</dbReference>
<dbReference type="OrthoDB" id="9772924at2"/>
<dbReference type="GO" id="GO:0042884">
    <property type="term" value="P:microcin transport"/>
    <property type="evidence" value="ECO:0007669"/>
    <property type="project" value="TreeGrafter"/>
</dbReference>
<dbReference type="GO" id="GO:0030288">
    <property type="term" value="C:outer membrane-bounded periplasmic space"/>
    <property type="evidence" value="ECO:0007669"/>
    <property type="project" value="TreeGrafter"/>
</dbReference>
<dbReference type="PIRSF" id="PIRSF002741">
    <property type="entry name" value="MppA"/>
    <property type="match status" value="1"/>
</dbReference>
<dbReference type="Gene3D" id="3.10.105.10">
    <property type="entry name" value="Dipeptide-binding Protein, Domain 3"/>
    <property type="match status" value="1"/>
</dbReference>
<name>A0A2N3PIR1_9HELI</name>
<protein>
    <submittedName>
        <fullName evidence="4">Peptide ABC transporter substrate-binding protein</fullName>
    </submittedName>
</protein>
<dbReference type="STRING" id="556267.HWAG_00007"/>
<comment type="caution">
    <text evidence="4">The sequence shown here is derived from an EMBL/GenBank/DDBJ whole genome shotgun (WGS) entry which is preliminary data.</text>
</comment>
<dbReference type="InterPro" id="IPR039424">
    <property type="entry name" value="SBP_5"/>
</dbReference>
<keyword evidence="5" id="KW-1185">Reference proteome</keyword>
<proteinExistence type="predicted"/>
<sequence length="602" mass="69232">MRFIMAFVLFCGALLNAQTYSTPALSAQGEVKYKNFKHFDYVNPNAPKGGHIKQYALGSYDSFYDFLLKGVSAKGLQLVYDTLMVRSFDEPSSQYGLVAKQVQRAKDNTFVIFHLNENARFNDGKEITAFDVEFSFNTIARGENPSMARYYADIKDVVVVDKHTVRFNFKDNKNRELALILGDLPILPKHAYEKVDFNENPLKIPLGSGPYKIESFEAGRSVTYKRVEGYWARNHPARVGHFNFDKITIDYYKDDSVALEAFKAGRYDFREEVSAKNWALGYNGNALKNKDIQKQEFEHFLPSGMQGFVFNMRKNLFSDRRVREAIGLAFDFEWSNKNLFYNQYTRTKSFFDNSEFASVGIPLGAELALLEPFRSQLPSALFTQSFSLPQSQGNGDNRENLKKAQSLLKEAGYSIKNGKLQKDGIPFAFELLLVSPAMERVAIPFQKNLQILGITLHIRLVDVAQYVNRLRSFDYDMIVSVFPQSLSPGNEQAFFWGSEAADTQGSYNYIGVKNPVVDALIAKVIQASNYEELLSSVRALDRVLLWEYYVIPHFHTKTFRVAFWKFLQHPKITPLYDVGFETWWVDFEKLQDIQKKYPNFRR</sequence>
<organism evidence="4 5">
    <name type="scientific">Helicobacter winghamensis</name>
    <dbReference type="NCBI Taxonomy" id="157268"/>
    <lineage>
        <taxon>Bacteria</taxon>
        <taxon>Pseudomonadati</taxon>
        <taxon>Campylobacterota</taxon>
        <taxon>Epsilonproteobacteria</taxon>
        <taxon>Campylobacterales</taxon>
        <taxon>Helicobacteraceae</taxon>
        <taxon>Helicobacter</taxon>
    </lineage>
</organism>
<feature type="signal peptide" evidence="2">
    <location>
        <begin position="1"/>
        <end position="26"/>
    </location>
</feature>
<dbReference type="GeneID" id="97289696"/>
<dbReference type="Gene3D" id="3.40.190.10">
    <property type="entry name" value="Periplasmic binding protein-like II"/>
    <property type="match status" value="1"/>
</dbReference>
<evidence type="ECO:0000313" key="5">
    <source>
        <dbReference type="Proteomes" id="UP000233350"/>
    </source>
</evidence>
<evidence type="ECO:0000256" key="1">
    <source>
        <dbReference type="ARBA" id="ARBA00022729"/>
    </source>
</evidence>
<feature type="domain" description="Solute-binding protein family 5" evidence="3">
    <location>
        <begin position="97"/>
        <end position="494"/>
    </location>
</feature>
<accession>A0A2N3PIR1</accession>
<evidence type="ECO:0000313" key="4">
    <source>
        <dbReference type="EMBL" id="PKT80775.1"/>
    </source>
</evidence>
<keyword evidence="1 2" id="KW-0732">Signal</keyword>
<evidence type="ECO:0000259" key="3">
    <source>
        <dbReference type="Pfam" id="PF00496"/>
    </source>
</evidence>
<feature type="chain" id="PRO_5014969303" evidence="2">
    <location>
        <begin position="27"/>
        <end position="602"/>
    </location>
</feature>
<dbReference type="CDD" id="cd08497">
    <property type="entry name" value="MbnE-like"/>
    <property type="match status" value="1"/>
</dbReference>
<dbReference type="PANTHER" id="PTHR30290">
    <property type="entry name" value="PERIPLASMIC BINDING COMPONENT OF ABC TRANSPORTER"/>
    <property type="match status" value="1"/>
</dbReference>
<gene>
    <name evidence="4" type="ORF">BCM31_02075</name>
</gene>
<dbReference type="GO" id="GO:1904680">
    <property type="term" value="F:peptide transmembrane transporter activity"/>
    <property type="evidence" value="ECO:0007669"/>
    <property type="project" value="TreeGrafter"/>
</dbReference>
<evidence type="ECO:0000256" key="2">
    <source>
        <dbReference type="SAM" id="SignalP"/>
    </source>
</evidence>
<dbReference type="InterPro" id="IPR000914">
    <property type="entry name" value="SBP_5_dom"/>
</dbReference>
<dbReference type="PANTHER" id="PTHR30290:SF64">
    <property type="entry name" value="ABC TRANSPORTER PERIPLASMIC BINDING PROTEIN"/>
    <property type="match status" value="1"/>
</dbReference>
<dbReference type="AlphaFoldDB" id="A0A2N3PIR1"/>
<reference evidence="4 5" key="1">
    <citation type="submission" date="2016-07" db="EMBL/GenBank/DDBJ databases">
        <title>Detection of Helicobacter winghamensis from caecal content of red fox (Vulpes vulpes).</title>
        <authorList>
            <person name="Zanoni R.G."/>
            <person name="Florio D."/>
            <person name="Caffara M."/>
            <person name="Renzi M."/>
            <person name="Parisi A."/>
            <person name="Pasquali F."/>
            <person name="Manfreda G."/>
        </authorList>
    </citation>
    <scope>NUCLEOTIDE SEQUENCE [LARGE SCALE GENOMIC DNA]</scope>
    <source>
        <strain evidence="4 5">295_13</strain>
    </source>
</reference>
<dbReference type="FunFam" id="3.10.105.10:FF:000005">
    <property type="entry name" value="ABC transporter substrate-binding protein"/>
    <property type="match status" value="1"/>
</dbReference>
<dbReference type="SUPFAM" id="SSF53850">
    <property type="entry name" value="Periplasmic binding protein-like II"/>
    <property type="match status" value="1"/>
</dbReference>
<dbReference type="Proteomes" id="UP000233350">
    <property type="component" value="Unassembled WGS sequence"/>
</dbReference>
<dbReference type="GO" id="GO:0043190">
    <property type="term" value="C:ATP-binding cassette (ABC) transporter complex"/>
    <property type="evidence" value="ECO:0007669"/>
    <property type="project" value="InterPro"/>
</dbReference>
<dbReference type="EMBL" id="MBPK01000040">
    <property type="protein sequence ID" value="PKT80775.1"/>
    <property type="molecule type" value="Genomic_DNA"/>
</dbReference>
<dbReference type="InterPro" id="IPR030678">
    <property type="entry name" value="Peptide/Ni-bd"/>
</dbReference>
<dbReference type="GO" id="GO:0015833">
    <property type="term" value="P:peptide transport"/>
    <property type="evidence" value="ECO:0007669"/>
    <property type="project" value="TreeGrafter"/>
</dbReference>